<dbReference type="Proteomes" id="UP000717634">
    <property type="component" value="Unassembled WGS sequence"/>
</dbReference>
<reference evidence="2 3" key="1">
    <citation type="submission" date="2020-03" db="EMBL/GenBank/DDBJ databases">
        <title>Genomic Encyclopedia of Type Strains, Phase IV (KMG-V): Genome sequencing to study the core and pangenomes of soil and plant-associated prokaryotes.</title>
        <authorList>
            <person name="Whitman W."/>
        </authorList>
    </citation>
    <scope>NUCLEOTIDE SEQUENCE [LARGE SCALE GENOMIC DNA]</scope>
    <source>
        <strain evidence="2 3">1B</strain>
    </source>
</reference>
<comment type="caution">
    <text evidence="2">The sequence shown here is derived from an EMBL/GenBank/DDBJ whole genome shotgun (WGS) entry which is preliminary data.</text>
</comment>
<evidence type="ECO:0000313" key="2">
    <source>
        <dbReference type="EMBL" id="NKI91059.1"/>
    </source>
</evidence>
<dbReference type="SMART" id="SM00860">
    <property type="entry name" value="SMI1_KNR4"/>
    <property type="match status" value="1"/>
</dbReference>
<dbReference type="EMBL" id="JAAVTK010000013">
    <property type="protein sequence ID" value="NKI91059.1"/>
    <property type="molecule type" value="Genomic_DNA"/>
</dbReference>
<organism evidence="2 3">
    <name type="scientific">Hymenobacter artigasi</name>
    <dbReference type="NCBI Taxonomy" id="2719616"/>
    <lineage>
        <taxon>Bacteria</taxon>
        <taxon>Pseudomonadati</taxon>
        <taxon>Bacteroidota</taxon>
        <taxon>Cytophagia</taxon>
        <taxon>Cytophagales</taxon>
        <taxon>Hymenobacteraceae</taxon>
        <taxon>Hymenobacter</taxon>
    </lineage>
</organism>
<evidence type="ECO:0000313" key="3">
    <source>
        <dbReference type="Proteomes" id="UP000717634"/>
    </source>
</evidence>
<dbReference type="RefSeq" id="WP_168674638.1">
    <property type="nucleotide sequence ID" value="NZ_JAAVTK010000013.1"/>
</dbReference>
<proteinExistence type="predicted"/>
<dbReference type="Gene3D" id="3.40.1580.10">
    <property type="entry name" value="SMI1/KNR4-like"/>
    <property type="match status" value="1"/>
</dbReference>
<sequence>MEQILRLKATWERRKIRSEWTVSETDILKFETDRNVNFPEDFRSYFKLVNGMDGEVDDGFYEFYSLDKVDDVVTLLGDYGMPKHGKSIAVMENPENCFVFADYSINLIAYVIRLNHINSKRNEIYAICGGAHKIIAESFSDFISLYLENSDDLLI</sequence>
<protein>
    <recommendedName>
        <fullName evidence="1">Knr4/Smi1-like domain-containing protein</fullName>
    </recommendedName>
</protein>
<dbReference type="InterPro" id="IPR037883">
    <property type="entry name" value="Knr4/Smi1-like_sf"/>
</dbReference>
<name>A0ABX1HLC1_9BACT</name>
<dbReference type="SUPFAM" id="SSF160631">
    <property type="entry name" value="SMI1/KNR4-like"/>
    <property type="match status" value="1"/>
</dbReference>
<dbReference type="InterPro" id="IPR018958">
    <property type="entry name" value="Knr4/Smi1-like_dom"/>
</dbReference>
<evidence type="ECO:0000259" key="1">
    <source>
        <dbReference type="SMART" id="SM00860"/>
    </source>
</evidence>
<accession>A0ABX1HLC1</accession>
<feature type="domain" description="Knr4/Smi1-like" evidence="1">
    <location>
        <begin position="21"/>
        <end position="145"/>
    </location>
</feature>
<gene>
    <name evidence="2" type="ORF">HBN54_003671</name>
</gene>
<keyword evidence="3" id="KW-1185">Reference proteome</keyword>
<dbReference type="Pfam" id="PF09346">
    <property type="entry name" value="SMI1_KNR4"/>
    <property type="match status" value="1"/>
</dbReference>